<evidence type="ECO:0000256" key="1">
    <source>
        <dbReference type="SAM" id="SignalP"/>
    </source>
</evidence>
<feature type="chain" id="PRO_5008532592" description="DUF3078 domain-containing protein" evidence="1">
    <location>
        <begin position="19"/>
        <end position="279"/>
    </location>
</feature>
<proteinExistence type="predicted"/>
<name>A0A1B1Y885_9FLAO</name>
<dbReference type="RefSeq" id="WP_068827696.1">
    <property type="nucleotide sequence ID" value="NZ_CP014224.1"/>
</dbReference>
<organism evidence="2 3">
    <name type="scientific">Wenyingzhuangia fucanilytica</name>
    <dbReference type="NCBI Taxonomy" id="1790137"/>
    <lineage>
        <taxon>Bacteria</taxon>
        <taxon>Pseudomonadati</taxon>
        <taxon>Bacteroidota</taxon>
        <taxon>Flavobacteriia</taxon>
        <taxon>Flavobacteriales</taxon>
        <taxon>Flavobacteriaceae</taxon>
        <taxon>Wenyingzhuangia</taxon>
    </lineage>
</organism>
<accession>A0A1B1Y885</accession>
<evidence type="ECO:0000313" key="2">
    <source>
        <dbReference type="EMBL" id="ANW96976.1"/>
    </source>
</evidence>
<dbReference type="STRING" id="1790137.AXE80_12105"/>
<protein>
    <recommendedName>
        <fullName evidence="4">DUF3078 domain-containing protein</fullName>
    </recommendedName>
</protein>
<evidence type="ECO:0000313" key="3">
    <source>
        <dbReference type="Proteomes" id="UP000092967"/>
    </source>
</evidence>
<dbReference type="KEGG" id="wfu:AXE80_12105"/>
<dbReference type="AlphaFoldDB" id="A0A1B1Y885"/>
<evidence type="ECO:0008006" key="4">
    <source>
        <dbReference type="Google" id="ProtNLM"/>
    </source>
</evidence>
<dbReference type="InterPro" id="IPR021428">
    <property type="entry name" value="DUF3078"/>
</dbReference>
<gene>
    <name evidence="2" type="ORF">AXE80_12105</name>
</gene>
<feature type="signal peptide" evidence="1">
    <location>
        <begin position="1"/>
        <end position="18"/>
    </location>
</feature>
<dbReference type="Pfam" id="PF11276">
    <property type="entry name" value="DUF3078"/>
    <property type="match status" value="1"/>
</dbReference>
<dbReference type="OrthoDB" id="1495718at2"/>
<dbReference type="Proteomes" id="UP000092967">
    <property type="component" value="Chromosome"/>
</dbReference>
<dbReference type="EMBL" id="CP014224">
    <property type="protein sequence ID" value="ANW96976.1"/>
    <property type="molecule type" value="Genomic_DNA"/>
</dbReference>
<reference evidence="2 3" key="1">
    <citation type="submission" date="2016-02" db="EMBL/GenBank/DDBJ databases">
        <authorList>
            <person name="Wen L."/>
            <person name="He K."/>
            <person name="Yang H."/>
        </authorList>
    </citation>
    <scope>NUCLEOTIDE SEQUENCE [LARGE SCALE GENOMIC DNA]</scope>
    <source>
        <strain evidence="2 3">CZ1127</strain>
    </source>
</reference>
<keyword evidence="1" id="KW-0732">Signal</keyword>
<keyword evidence="3" id="KW-1185">Reference proteome</keyword>
<sequence length="279" mass="31350">MKKISALALLLCATITFAQEKESNWKKGGVFTLLFNQSAYNKDWQGGGVNNIATNANINYGFNYKKGKDVWDNKIILAYGLTKTAGNTFYQKTDDRIELSSLYGKKATEFWYYSAYLNFKTQFADGYKTAAQIDKISTFFSPAYLQAGPGALWKKSDNLKVNITPASARAIFVNSEFTTLGSAFGVEQGETYRFELGANIAAYYKFNAFENVSFENILNMYANYLEDVGNIDIDYTLNVAMKVNDYLSANIALQAIYDDNAVRAVQVREVFGLGFNYKF</sequence>